<keyword evidence="4" id="KW-1185">Reference proteome</keyword>
<proteinExistence type="predicted"/>
<evidence type="ECO:0000313" key="3">
    <source>
        <dbReference type="EMBL" id="ACF14908.1"/>
    </source>
</evidence>
<evidence type="ECO:0008006" key="5">
    <source>
        <dbReference type="Google" id="ProtNLM"/>
    </source>
</evidence>
<evidence type="ECO:0000256" key="2">
    <source>
        <dbReference type="SAM" id="SignalP"/>
    </source>
</evidence>
<name>B3QXJ3_CHLT3</name>
<evidence type="ECO:0000256" key="1">
    <source>
        <dbReference type="SAM" id="MobiDB-lite"/>
    </source>
</evidence>
<dbReference type="Proteomes" id="UP000001208">
    <property type="component" value="Chromosome"/>
</dbReference>
<feature type="region of interest" description="Disordered" evidence="1">
    <location>
        <begin position="23"/>
        <end position="64"/>
    </location>
</feature>
<evidence type="ECO:0000313" key="4">
    <source>
        <dbReference type="Proteomes" id="UP000001208"/>
    </source>
</evidence>
<dbReference type="HOGENOM" id="CLU_2859565_0_0_10"/>
<keyword evidence="2" id="KW-0732">Signal</keyword>
<dbReference type="RefSeq" id="WP_012500990.1">
    <property type="nucleotide sequence ID" value="NC_011026.1"/>
</dbReference>
<reference evidence="3 4" key="1">
    <citation type="submission" date="2008-06" db="EMBL/GenBank/DDBJ databases">
        <title>Complete sequence of Chloroherpeton thalassium ATCC 35110.</title>
        <authorList>
            <consortium name="US DOE Joint Genome Institute"/>
            <person name="Lucas S."/>
            <person name="Copeland A."/>
            <person name="Lapidus A."/>
            <person name="Glavina del Rio T."/>
            <person name="Dalin E."/>
            <person name="Tice H."/>
            <person name="Bruce D."/>
            <person name="Goodwin L."/>
            <person name="Pitluck S."/>
            <person name="Schmutz J."/>
            <person name="Larimer F."/>
            <person name="Land M."/>
            <person name="Hauser L."/>
            <person name="Kyrpides N."/>
            <person name="Mikhailova N."/>
            <person name="Liu Z."/>
            <person name="Li T."/>
            <person name="Zhao F."/>
            <person name="Overmann J."/>
            <person name="Bryant D.A."/>
            <person name="Richardson P."/>
        </authorList>
    </citation>
    <scope>NUCLEOTIDE SEQUENCE [LARGE SCALE GENOMIC DNA]</scope>
    <source>
        <strain evidence="4">ATCC 35110 / GB-78</strain>
    </source>
</reference>
<dbReference type="KEGG" id="cts:Ctha_2459"/>
<dbReference type="PROSITE" id="PS51257">
    <property type="entry name" value="PROKAR_LIPOPROTEIN"/>
    <property type="match status" value="1"/>
</dbReference>
<sequence length="64" mass="6709">MKKLLSVFLVAASLTAFGCGNAEKQDEEKKEATVTEEKHEAEHSEAPADSASHGETPADSAAAH</sequence>
<gene>
    <name evidence="3" type="ordered locus">Ctha_2459</name>
</gene>
<dbReference type="AlphaFoldDB" id="B3QXJ3"/>
<feature type="compositionally biased region" description="Basic and acidic residues" evidence="1">
    <location>
        <begin position="23"/>
        <end position="46"/>
    </location>
</feature>
<organism evidence="3 4">
    <name type="scientific">Chloroherpeton thalassium (strain ATCC 35110 / GB-78)</name>
    <dbReference type="NCBI Taxonomy" id="517418"/>
    <lineage>
        <taxon>Bacteria</taxon>
        <taxon>Pseudomonadati</taxon>
        <taxon>Chlorobiota</taxon>
        <taxon>Chlorobiia</taxon>
        <taxon>Chlorobiales</taxon>
        <taxon>Chloroherpetonaceae</taxon>
        <taxon>Chloroherpeton</taxon>
    </lineage>
</organism>
<feature type="signal peptide" evidence="2">
    <location>
        <begin position="1"/>
        <end position="18"/>
    </location>
</feature>
<accession>B3QXJ3</accession>
<protein>
    <recommendedName>
        <fullName evidence="5">Lipoprotein</fullName>
    </recommendedName>
</protein>
<dbReference type="EMBL" id="CP001100">
    <property type="protein sequence ID" value="ACF14908.1"/>
    <property type="molecule type" value="Genomic_DNA"/>
</dbReference>
<feature type="chain" id="PRO_5002797773" description="Lipoprotein" evidence="2">
    <location>
        <begin position="19"/>
        <end position="64"/>
    </location>
</feature>